<evidence type="ECO:0000256" key="1">
    <source>
        <dbReference type="SAM" id="MobiDB-lite"/>
    </source>
</evidence>
<dbReference type="PANTHER" id="PTHR45749">
    <property type="match status" value="1"/>
</dbReference>
<evidence type="ECO:0000313" key="3">
    <source>
        <dbReference type="EMBL" id="KAI5324422.1"/>
    </source>
</evidence>
<dbReference type="Proteomes" id="UP001054821">
    <property type="component" value="Chromosome 6"/>
</dbReference>
<dbReference type="AlphaFoldDB" id="A0AAD4VIF8"/>
<sequence length="174" mass="19456">MSPKIQKDIVNAVVVETTNAIISDIGDSLFSILLDESRDVSVKEQMVVMFRYVDNKGYLIERFMGIEHVASTTALSLKTSIDALFARHHLSISRLHGQGYDGASNMNGEFNAMSSIGASYAGVYVMQKRQKEKLEKKEDETRGKGEQSLHLGGPKRSMQRIFRPRTLPVPRGRP</sequence>
<protein>
    <recommendedName>
        <fullName evidence="2">DUF4371 domain-containing protein</fullName>
    </recommendedName>
</protein>
<accession>A0AAD4VIF8</accession>
<gene>
    <name evidence="3" type="ORF">L3X38_033495</name>
</gene>
<feature type="domain" description="DUF4371" evidence="2">
    <location>
        <begin position="2"/>
        <end position="111"/>
    </location>
</feature>
<feature type="region of interest" description="Disordered" evidence="1">
    <location>
        <begin position="131"/>
        <end position="174"/>
    </location>
</feature>
<name>A0AAD4VIF8_PRUDU</name>
<organism evidence="3 4">
    <name type="scientific">Prunus dulcis</name>
    <name type="common">Almond</name>
    <name type="synonym">Amygdalus dulcis</name>
    <dbReference type="NCBI Taxonomy" id="3755"/>
    <lineage>
        <taxon>Eukaryota</taxon>
        <taxon>Viridiplantae</taxon>
        <taxon>Streptophyta</taxon>
        <taxon>Embryophyta</taxon>
        <taxon>Tracheophyta</taxon>
        <taxon>Spermatophyta</taxon>
        <taxon>Magnoliopsida</taxon>
        <taxon>eudicotyledons</taxon>
        <taxon>Gunneridae</taxon>
        <taxon>Pentapetalae</taxon>
        <taxon>rosids</taxon>
        <taxon>fabids</taxon>
        <taxon>Rosales</taxon>
        <taxon>Rosaceae</taxon>
        <taxon>Amygdaloideae</taxon>
        <taxon>Amygdaleae</taxon>
        <taxon>Prunus</taxon>
    </lineage>
</organism>
<evidence type="ECO:0000313" key="4">
    <source>
        <dbReference type="Proteomes" id="UP001054821"/>
    </source>
</evidence>
<evidence type="ECO:0000259" key="2">
    <source>
        <dbReference type="Pfam" id="PF14291"/>
    </source>
</evidence>
<proteinExistence type="predicted"/>
<dbReference type="EMBL" id="JAJFAZ020000006">
    <property type="protein sequence ID" value="KAI5324422.1"/>
    <property type="molecule type" value="Genomic_DNA"/>
</dbReference>
<dbReference type="Pfam" id="PF14291">
    <property type="entry name" value="DUF4371"/>
    <property type="match status" value="1"/>
</dbReference>
<comment type="caution">
    <text evidence="3">The sequence shown here is derived from an EMBL/GenBank/DDBJ whole genome shotgun (WGS) entry which is preliminary data.</text>
</comment>
<reference evidence="3 4" key="1">
    <citation type="journal article" date="2022" name="G3 (Bethesda)">
        <title>Whole-genome sequence and methylome profiling of the almond [Prunus dulcis (Mill.) D.A. Webb] cultivar 'Nonpareil'.</title>
        <authorList>
            <person name="D'Amico-Willman K.M."/>
            <person name="Ouma W.Z."/>
            <person name="Meulia T."/>
            <person name="Sideli G.M."/>
            <person name="Gradziel T.M."/>
            <person name="Fresnedo-Ramirez J."/>
        </authorList>
    </citation>
    <scope>NUCLEOTIDE SEQUENCE [LARGE SCALE GENOMIC DNA]</scope>
    <source>
        <strain evidence="3">Clone GOH B32 T37-40</strain>
    </source>
</reference>
<dbReference type="PANTHER" id="PTHR45749:SF36">
    <property type="entry name" value="ZINC FINGER MYM-TYPE PROTEIN 1-LIKE"/>
    <property type="match status" value="1"/>
</dbReference>
<keyword evidence="4" id="KW-1185">Reference proteome</keyword>
<dbReference type="InterPro" id="IPR025398">
    <property type="entry name" value="DUF4371"/>
</dbReference>
<feature type="compositionally biased region" description="Basic and acidic residues" evidence="1">
    <location>
        <begin position="132"/>
        <end position="147"/>
    </location>
</feature>